<dbReference type="SUPFAM" id="SSF51735">
    <property type="entry name" value="NAD(P)-binding Rossmann-fold domains"/>
    <property type="match status" value="1"/>
</dbReference>
<reference evidence="2 3" key="1">
    <citation type="journal article" date="2023" name="G3 (Bethesda)">
        <title>A chromosome-level genome assembly of Zasmidium syzygii isolated from banana leaves.</title>
        <authorList>
            <person name="van Westerhoven A.C."/>
            <person name="Mehrabi R."/>
            <person name="Talebi R."/>
            <person name="Steentjes M.B.F."/>
            <person name="Corcolon B."/>
            <person name="Chong P.A."/>
            <person name="Kema G.H.J."/>
            <person name="Seidl M.F."/>
        </authorList>
    </citation>
    <scope>NUCLEOTIDE SEQUENCE [LARGE SCALE GENOMIC DNA]</scope>
    <source>
        <strain evidence="2 3">P124</strain>
    </source>
</reference>
<dbReference type="InterPro" id="IPR051468">
    <property type="entry name" value="Fungal_SecMetab_SDRs"/>
</dbReference>
<dbReference type="PANTHER" id="PTHR43544">
    <property type="entry name" value="SHORT-CHAIN DEHYDROGENASE/REDUCTASE"/>
    <property type="match status" value="1"/>
</dbReference>
<organism evidence="2 3">
    <name type="scientific">Zasmidium cellare</name>
    <name type="common">Wine cellar mold</name>
    <name type="synonym">Racodium cellare</name>
    <dbReference type="NCBI Taxonomy" id="395010"/>
    <lineage>
        <taxon>Eukaryota</taxon>
        <taxon>Fungi</taxon>
        <taxon>Dikarya</taxon>
        <taxon>Ascomycota</taxon>
        <taxon>Pezizomycotina</taxon>
        <taxon>Dothideomycetes</taxon>
        <taxon>Dothideomycetidae</taxon>
        <taxon>Mycosphaerellales</taxon>
        <taxon>Mycosphaerellaceae</taxon>
        <taxon>Zasmidium</taxon>
    </lineage>
</organism>
<accession>A0ABR0ELG0</accession>
<sequence length="261" mass="28871">MATILVTGTSRGLGLELVRQLLNLPDITVDKVFAVTRSKATAGLQDLLDQCPNRLTNVIIEDLSDISLANAASKQVEAVLKGRGLDILVNNAGTAVEYPKGVTSMTNREMLDVMQANVGSVHTMTRAFLPLLRQGWQKRVVNMSSALGSISRHKSYQWATTYSYKMSKAAMNMPTVQYALEFDNEDFTFMALSPGWTKTDMGGQDADIDLKPGVEAIKDAVLRDERADNGKFLCIRVPGWETYEGMNQYDGLETIFSFRML</sequence>
<dbReference type="InterPro" id="IPR002347">
    <property type="entry name" value="SDR_fam"/>
</dbReference>
<evidence type="ECO:0000313" key="3">
    <source>
        <dbReference type="Proteomes" id="UP001305779"/>
    </source>
</evidence>
<protein>
    <submittedName>
        <fullName evidence="2">Uncharacterized protein</fullName>
    </submittedName>
</protein>
<name>A0ABR0ELG0_ZASCE</name>
<keyword evidence="3" id="KW-1185">Reference proteome</keyword>
<dbReference type="Proteomes" id="UP001305779">
    <property type="component" value="Unassembled WGS sequence"/>
</dbReference>
<dbReference type="PANTHER" id="PTHR43544:SF36">
    <property type="entry name" value="CHAIN OXIDOREDUCTASE (CSGA), PUTATIVE (AFU_ORTHOLOGUE AFUA_4G00910)-RELATED"/>
    <property type="match status" value="1"/>
</dbReference>
<dbReference type="PRINTS" id="PR00081">
    <property type="entry name" value="GDHRDH"/>
</dbReference>
<gene>
    <name evidence="2" type="ORF">PRZ48_005529</name>
</gene>
<comment type="caution">
    <text evidence="2">The sequence shown here is derived from an EMBL/GenBank/DDBJ whole genome shotgun (WGS) entry which is preliminary data.</text>
</comment>
<dbReference type="InterPro" id="IPR036291">
    <property type="entry name" value="NAD(P)-bd_dom_sf"/>
</dbReference>
<evidence type="ECO:0000256" key="1">
    <source>
        <dbReference type="ARBA" id="ARBA00006484"/>
    </source>
</evidence>
<dbReference type="EMBL" id="JAXOVC010000004">
    <property type="protein sequence ID" value="KAK4502106.1"/>
    <property type="molecule type" value="Genomic_DNA"/>
</dbReference>
<comment type="similarity">
    <text evidence="1">Belongs to the short-chain dehydrogenases/reductases (SDR) family.</text>
</comment>
<evidence type="ECO:0000313" key="2">
    <source>
        <dbReference type="EMBL" id="KAK4502106.1"/>
    </source>
</evidence>
<dbReference type="Pfam" id="PF00106">
    <property type="entry name" value="adh_short"/>
    <property type="match status" value="1"/>
</dbReference>
<dbReference type="Gene3D" id="3.40.50.720">
    <property type="entry name" value="NAD(P)-binding Rossmann-like Domain"/>
    <property type="match status" value="1"/>
</dbReference>
<proteinExistence type="inferred from homology"/>